<sequence>MSRATRAESVALAVGVATVLLSVLAAYQAGNFPGWGAGLALLLVFGVTIAVGEWFQISAPGLRSSAPLATASAFGLCFTVEVPDGGYIAYAAAVVIAVASVATAIGVGARLAARHTVSFVDVSGRLAAVVVVALLYRNVHLGQGSGAAIVDHDRPEWQNAVTMLAIAAVGLLADVALTSALRALAAGGGLRRIVVEELVSSVTLSSPVAVTGVLIALAAPTLGIAALPLFLVPLVLTLFAFRRYVSIRATYLQSIRTLSRLTDAAGYTPAGHSERVAALALRVGRELALPERELLDLEYAALLHDIGQVALVEPIPGGATVLAAPADQRRIEADTVAIVRETGVLEGVARILEHQTTPYRQVRELGEEIPLTSRIIKVVNAYEDLNRGARGSRSRDAALERIYLGLGYEYDPRVVDALLRVLDVAPHHTDAAT</sequence>
<dbReference type="RefSeq" id="WP_141823612.1">
    <property type="nucleotide sequence ID" value="NZ_BAAAQC010000012.1"/>
</dbReference>
<feature type="domain" description="HD/PDEase" evidence="2">
    <location>
        <begin position="265"/>
        <end position="394"/>
    </location>
</feature>
<dbReference type="InterPro" id="IPR052020">
    <property type="entry name" value="Cyclic_di-GMP/3'3'-cGAMP_PDE"/>
</dbReference>
<keyword evidence="1" id="KW-0812">Transmembrane</keyword>
<evidence type="ECO:0000256" key="1">
    <source>
        <dbReference type="SAM" id="Phobius"/>
    </source>
</evidence>
<evidence type="ECO:0000313" key="4">
    <source>
        <dbReference type="Proteomes" id="UP000320085"/>
    </source>
</evidence>
<feature type="transmembrane region" description="Helical" evidence="1">
    <location>
        <begin position="35"/>
        <end position="55"/>
    </location>
</feature>
<dbReference type="SUPFAM" id="SSF109604">
    <property type="entry name" value="HD-domain/PDEase-like"/>
    <property type="match status" value="1"/>
</dbReference>
<evidence type="ECO:0000313" key="3">
    <source>
        <dbReference type="EMBL" id="TQN46883.1"/>
    </source>
</evidence>
<dbReference type="PANTHER" id="PTHR45228:SF4">
    <property type="entry name" value="LIPOPROTEIN"/>
    <property type="match status" value="1"/>
</dbReference>
<keyword evidence="1" id="KW-0472">Membrane</keyword>
<feature type="transmembrane region" description="Helical" evidence="1">
    <location>
        <begin position="224"/>
        <end position="241"/>
    </location>
</feature>
<evidence type="ECO:0000259" key="2">
    <source>
        <dbReference type="SMART" id="SM00471"/>
    </source>
</evidence>
<protein>
    <submittedName>
        <fullName evidence="3">HD domain-containing protein</fullName>
    </submittedName>
</protein>
<comment type="caution">
    <text evidence="3">The sequence shown here is derived from an EMBL/GenBank/DDBJ whole genome shotgun (WGS) entry which is preliminary data.</text>
</comment>
<dbReference type="EMBL" id="VFQF01000002">
    <property type="protein sequence ID" value="TQN46883.1"/>
    <property type="molecule type" value="Genomic_DNA"/>
</dbReference>
<dbReference type="Gene3D" id="1.10.3210.10">
    <property type="entry name" value="Hypothetical protein af1432"/>
    <property type="match status" value="1"/>
</dbReference>
<dbReference type="CDD" id="cd00077">
    <property type="entry name" value="HDc"/>
    <property type="match status" value="1"/>
</dbReference>
<dbReference type="SMART" id="SM00471">
    <property type="entry name" value="HDc"/>
    <property type="match status" value="1"/>
</dbReference>
<proteinExistence type="predicted"/>
<dbReference type="Pfam" id="PF13487">
    <property type="entry name" value="HD_5"/>
    <property type="match status" value="1"/>
</dbReference>
<organism evidence="3 4">
    <name type="scientific">Humibacillus xanthopallidus</name>
    <dbReference type="NCBI Taxonomy" id="412689"/>
    <lineage>
        <taxon>Bacteria</taxon>
        <taxon>Bacillati</taxon>
        <taxon>Actinomycetota</taxon>
        <taxon>Actinomycetes</taxon>
        <taxon>Micrococcales</taxon>
        <taxon>Intrasporangiaceae</taxon>
        <taxon>Humibacillus</taxon>
    </lineage>
</organism>
<feature type="transmembrane region" description="Helical" evidence="1">
    <location>
        <begin position="87"/>
        <end position="107"/>
    </location>
</feature>
<accession>A0A543PS26</accession>
<dbReference type="AlphaFoldDB" id="A0A543PS26"/>
<gene>
    <name evidence="3" type="ORF">FHX52_3615</name>
</gene>
<name>A0A543PS26_9MICO</name>
<reference evidence="3 4" key="1">
    <citation type="submission" date="2019-06" db="EMBL/GenBank/DDBJ databases">
        <title>Sequencing the genomes of 1000 actinobacteria strains.</title>
        <authorList>
            <person name="Klenk H.-P."/>
        </authorList>
    </citation>
    <scope>NUCLEOTIDE SEQUENCE [LARGE SCALE GENOMIC DNA]</scope>
    <source>
        <strain evidence="3 4">DSM 21776</strain>
    </source>
</reference>
<feature type="transmembrane region" description="Helical" evidence="1">
    <location>
        <begin position="62"/>
        <end position="81"/>
    </location>
</feature>
<dbReference type="PANTHER" id="PTHR45228">
    <property type="entry name" value="CYCLIC DI-GMP PHOSPHODIESTERASE TM_0186-RELATED"/>
    <property type="match status" value="1"/>
</dbReference>
<feature type="transmembrane region" description="Helical" evidence="1">
    <location>
        <begin position="157"/>
        <end position="177"/>
    </location>
</feature>
<dbReference type="OrthoDB" id="40937at2"/>
<feature type="transmembrane region" description="Helical" evidence="1">
    <location>
        <begin position="198"/>
        <end position="218"/>
    </location>
</feature>
<dbReference type="Proteomes" id="UP000320085">
    <property type="component" value="Unassembled WGS sequence"/>
</dbReference>
<dbReference type="InterPro" id="IPR003607">
    <property type="entry name" value="HD/PDEase_dom"/>
</dbReference>
<keyword evidence="1" id="KW-1133">Transmembrane helix</keyword>
<feature type="transmembrane region" description="Helical" evidence="1">
    <location>
        <begin position="119"/>
        <end position="137"/>
    </location>
</feature>